<comment type="caution">
    <text evidence="2">The sequence shown here is derived from an EMBL/GenBank/DDBJ whole genome shotgun (WGS) entry which is preliminary data.</text>
</comment>
<organism evidence="2 3">
    <name type="scientific">Streptomyces boluensis</name>
    <dbReference type="NCBI Taxonomy" id="1775135"/>
    <lineage>
        <taxon>Bacteria</taxon>
        <taxon>Bacillati</taxon>
        <taxon>Actinomycetota</taxon>
        <taxon>Actinomycetes</taxon>
        <taxon>Kitasatosporales</taxon>
        <taxon>Streptomycetaceae</taxon>
        <taxon>Streptomyces</taxon>
    </lineage>
</organism>
<keyword evidence="1" id="KW-0812">Transmembrane</keyword>
<evidence type="ECO:0000256" key="1">
    <source>
        <dbReference type="SAM" id="Phobius"/>
    </source>
</evidence>
<feature type="transmembrane region" description="Helical" evidence="1">
    <location>
        <begin position="87"/>
        <end position="103"/>
    </location>
</feature>
<accession>A0A964URH7</accession>
<keyword evidence="3" id="KW-1185">Reference proteome</keyword>
<reference evidence="2" key="1">
    <citation type="submission" date="2020-01" db="EMBL/GenBank/DDBJ databases">
        <title>Whole-genome analyses of novel actinobacteria.</title>
        <authorList>
            <person name="Sahin N."/>
        </authorList>
    </citation>
    <scope>NUCLEOTIDE SEQUENCE</scope>
    <source>
        <strain evidence="2">YC537</strain>
    </source>
</reference>
<evidence type="ECO:0000313" key="2">
    <source>
        <dbReference type="EMBL" id="NBE50400.1"/>
    </source>
</evidence>
<proteinExistence type="predicted"/>
<dbReference type="SUPFAM" id="SSF103473">
    <property type="entry name" value="MFS general substrate transporter"/>
    <property type="match status" value="1"/>
</dbReference>
<dbReference type="AlphaFoldDB" id="A0A964URH7"/>
<dbReference type="EMBL" id="JAAAHS010000011">
    <property type="protein sequence ID" value="NBE50400.1"/>
    <property type="molecule type" value="Genomic_DNA"/>
</dbReference>
<name>A0A964URH7_9ACTN</name>
<dbReference type="RefSeq" id="WP_161693404.1">
    <property type="nucleotide sequence ID" value="NZ_JAAAHS010000011.1"/>
</dbReference>
<gene>
    <name evidence="2" type="ORF">GUY60_02940</name>
</gene>
<dbReference type="Proteomes" id="UP000598297">
    <property type="component" value="Unassembled WGS sequence"/>
</dbReference>
<sequence>MPGPRAHLACGPGCARRAPGNTRVGFRLEADSASLLLLTPYALLGRLAGPFAGRLASALGYTTILRTGLLASAGGIVVMAMFGTDSLPILIAGTVFLGLTYAARD</sequence>
<evidence type="ECO:0000313" key="3">
    <source>
        <dbReference type="Proteomes" id="UP000598297"/>
    </source>
</evidence>
<evidence type="ECO:0008006" key="4">
    <source>
        <dbReference type="Google" id="ProtNLM"/>
    </source>
</evidence>
<keyword evidence="1" id="KW-1133">Transmembrane helix</keyword>
<dbReference type="InterPro" id="IPR036259">
    <property type="entry name" value="MFS_trans_sf"/>
</dbReference>
<keyword evidence="1" id="KW-0472">Membrane</keyword>
<protein>
    <recommendedName>
        <fullName evidence="4">MFS transporter</fullName>
    </recommendedName>
</protein>